<sequence>MFTLKIKHALIDPIFIGGDRFLDTSQSQIEMKNETGTEDITGVEQYCEISLGSNLKSSSVNKSNLGSQATESQSSAGSGRFTNKEPCQPRFYQSAEYSETDPVPELEDMPGLEDVPGLEYILYTSTNSSKSSSMNSDRESFGLMAAEVNKSGDINHKLTNKEAFHTLEQNARRQFISSLDNRSLTWPVEETFPRMSPSHEVYQTAIQKVRELYKTWKSRSLHLAEMHFMNWLQFKPDGEQWQKCTDFQELSKGLSDDFEPAWVPRVFLWASPAVSYDDCSKLGKFFPEYSTIQLMVRTRLTALHNAWPTDLPNLAKYDRPWLLMCFDALHTQSTFKERLSVMDFPLQEVPLSRTRISTRDIDIDADGTGRPVRPFNKHSEDEHSESKGSLDRAG</sequence>
<feature type="compositionally biased region" description="Basic and acidic residues" evidence="1">
    <location>
        <begin position="377"/>
        <end position="394"/>
    </location>
</feature>
<evidence type="ECO:0000313" key="3">
    <source>
        <dbReference type="Proteomes" id="UP000247810"/>
    </source>
</evidence>
<feature type="compositionally biased region" description="Polar residues" evidence="1">
    <location>
        <begin position="68"/>
        <end position="81"/>
    </location>
</feature>
<protein>
    <submittedName>
        <fullName evidence="2">Uncharacterized protein</fullName>
    </submittedName>
</protein>
<dbReference type="OrthoDB" id="4434585at2759"/>
<accession>A0A319DP65</accession>
<feature type="compositionally biased region" description="Low complexity" evidence="1">
    <location>
        <begin position="57"/>
        <end position="67"/>
    </location>
</feature>
<evidence type="ECO:0000256" key="1">
    <source>
        <dbReference type="SAM" id="MobiDB-lite"/>
    </source>
</evidence>
<evidence type="ECO:0000313" key="2">
    <source>
        <dbReference type="EMBL" id="PYH93073.1"/>
    </source>
</evidence>
<feature type="region of interest" description="Disordered" evidence="1">
    <location>
        <begin position="57"/>
        <end position="86"/>
    </location>
</feature>
<proteinExistence type="predicted"/>
<gene>
    <name evidence="2" type="ORF">BO71DRAFT_410451</name>
</gene>
<name>A0A319DP65_9EURO</name>
<dbReference type="Proteomes" id="UP000247810">
    <property type="component" value="Unassembled WGS sequence"/>
</dbReference>
<keyword evidence="3" id="KW-1185">Reference proteome</keyword>
<dbReference type="VEuPathDB" id="FungiDB:BO71DRAFT_410451"/>
<dbReference type="EMBL" id="KZ825900">
    <property type="protein sequence ID" value="PYH93073.1"/>
    <property type="molecule type" value="Genomic_DNA"/>
</dbReference>
<feature type="region of interest" description="Disordered" evidence="1">
    <location>
        <begin position="360"/>
        <end position="394"/>
    </location>
</feature>
<organism evidence="2 3">
    <name type="scientific">Aspergillus ellipticus CBS 707.79</name>
    <dbReference type="NCBI Taxonomy" id="1448320"/>
    <lineage>
        <taxon>Eukaryota</taxon>
        <taxon>Fungi</taxon>
        <taxon>Dikarya</taxon>
        <taxon>Ascomycota</taxon>
        <taxon>Pezizomycotina</taxon>
        <taxon>Eurotiomycetes</taxon>
        <taxon>Eurotiomycetidae</taxon>
        <taxon>Eurotiales</taxon>
        <taxon>Aspergillaceae</taxon>
        <taxon>Aspergillus</taxon>
        <taxon>Aspergillus subgen. Circumdati</taxon>
    </lineage>
</organism>
<dbReference type="AlphaFoldDB" id="A0A319DP65"/>
<reference evidence="2 3" key="1">
    <citation type="submission" date="2018-02" db="EMBL/GenBank/DDBJ databases">
        <title>The genomes of Aspergillus section Nigri reveals drivers in fungal speciation.</title>
        <authorList>
            <consortium name="DOE Joint Genome Institute"/>
            <person name="Vesth T.C."/>
            <person name="Nybo J."/>
            <person name="Theobald S."/>
            <person name="Brandl J."/>
            <person name="Frisvad J.C."/>
            <person name="Nielsen K.F."/>
            <person name="Lyhne E.K."/>
            <person name="Kogle M.E."/>
            <person name="Kuo A."/>
            <person name="Riley R."/>
            <person name="Clum A."/>
            <person name="Nolan M."/>
            <person name="Lipzen A."/>
            <person name="Salamov A."/>
            <person name="Henrissat B."/>
            <person name="Wiebenga A."/>
            <person name="De vries R.P."/>
            <person name="Grigoriev I.V."/>
            <person name="Mortensen U.H."/>
            <person name="Andersen M.R."/>
            <person name="Baker S.E."/>
        </authorList>
    </citation>
    <scope>NUCLEOTIDE SEQUENCE [LARGE SCALE GENOMIC DNA]</scope>
    <source>
        <strain evidence="2 3">CBS 707.79</strain>
    </source>
</reference>